<dbReference type="Gene3D" id="2.40.30.170">
    <property type="match status" value="1"/>
</dbReference>
<keyword evidence="5 9" id="KW-0997">Cell inner membrane</keyword>
<dbReference type="InterPro" id="IPR010129">
    <property type="entry name" value="T1SS_HlyD"/>
</dbReference>
<evidence type="ECO:0000256" key="8">
    <source>
        <dbReference type="ARBA" id="ARBA00023136"/>
    </source>
</evidence>
<dbReference type="PANTHER" id="PTHR30386:SF26">
    <property type="entry name" value="TRANSPORT PROTEIN COMB"/>
    <property type="match status" value="1"/>
</dbReference>
<evidence type="ECO:0000256" key="2">
    <source>
        <dbReference type="ARBA" id="ARBA00009477"/>
    </source>
</evidence>
<feature type="transmembrane region" description="Helical" evidence="9">
    <location>
        <begin position="46"/>
        <end position="67"/>
    </location>
</feature>
<dbReference type="PROSITE" id="PS00543">
    <property type="entry name" value="HLYD_FAMILY"/>
    <property type="match status" value="1"/>
</dbReference>
<evidence type="ECO:0000313" key="13">
    <source>
        <dbReference type="EMBL" id="UZW18253.1"/>
    </source>
</evidence>
<evidence type="ECO:0000256" key="10">
    <source>
        <dbReference type="SAM" id="Coils"/>
    </source>
</evidence>
<gene>
    <name evidence="13" type="ORF">OSC50_23205</name>
</gene>
<dbReference type="NCBIfam" id="TIGR01843">
    <property type="entry name" value="type_I_hlyD"/>
    <property type="match status" value="1"/>
</dbReference>
<dbReference type="Proteomes" id="UP001164116">
    <property type="component" value="Chromosome"/>
</dbReference>
<evidence type="ECO:0000256" key="4">
    <source>
        <dbReference type="ARBA" id="ARBA00022475"/>
    </source>
</evidence>
<keyword evidence="10" id="KW-0175">Coiled coil</keyword>
<evidence type="ECO:0000256" key="6">
    <source>
        <dbReference type="ARBA" id="ARBA00022692"/>
    </source>
</evidence>
<keyword evidence="3 9" id="KW-0813">Transport</keyword>
<organism evidence="13 14">
    <name type="scientific">Pseudomonas quebecensis</name>
    <dbReference type="NCBI Taxonomy" id="2995174"/>
    <lineage>
        <taxon>Bacteria</taxon>
        <taxon>Pseudomonadati</taxon>
        <taxon>Pseudomonadota</taxon>
        <taxon>Gammaproteobacteria</taxon>
        <taxon>Pseudomonadales</taxon>
        <taxon>Pseudomonadaceae</taxon>
        <taxon>Pseudomonas</taxon>
    </lineage>
</organism>
<evidence type="ECO:0000256" key="7">
    <source>
        <dbReference type="ARBA" id="ARBA00022989"/>
    </source>
</evidence>
<evidence type="ECO:0000259" key="12">
    <source>
        <dbReference type="Pfam" id="PF26002"/>
    </source>
</evidence>
<feature type="domain" description="AprE-like beta-barrel" evidence="12">
    <location>
        <begin position="345"/>
        <end position="435"/>
    </location>
</feature>
<dbReference type="Pfam" id="PF25994">
    <property type="entry name" value="HH_AprE"/>
    <property type="match status" value="1"/>
</dbReference>
<evidence type="ECO:0000259" key="11">
    <source>
        <dbReference type="Pfam" id="PF25994"/>
    </source>
</evidence>
<evidence type="ECO:0000256" key="1">
    <source>
        <dbReference type="ARBA" id="ARBA00004377"/>
    </source>
</evidence>
<evidence type="ECO:0000256" key="5">
    <source>
        <dbReference type="ARBA" id="ARBA00022519"/>
    </source>
</evidence>
<name>A0ABY6QHF1_9PSED</name>
<dbReference type="SUPFAM" id="SSF111369">
    <property type="entry name" value="HlyD-like secretion proteins"/>
    <property type="match status" value="1"/>
</dbReference>
<dbReference type="PRINTS" id="PR01490">
    <property type="entry name" value="RTXTOXIND"/>
</dbReference>
<evidence type="ECO:0000256" key="3">
    <source>
        <dbReference type="ARBA" id="ARBA00022448"/>
    </source>
</evidence>
<dbReference type="EMBL" id="CP112866">
    <property type="protein sequence ID" value="UZW18253.1"/>
    <property type="molecule type" value="Genomic_DNA"/>
</dbReference>
<evidence type="ECO:0000256" key="9">
    <source>
        <dbReference type="RuleBase" id="RU365093"/>
    </source>
</evidence>
<dbReference type="Gene3D" id="2.40.50.100">
    <property type="match status" value="1"/>
</dbReference>
<feature type="domain" description="AprE-like long alpha-helical hairpin" evidence="11">
    <location>
        <begin position="121"/>
        <end position="302"/>
    </location>
</feature>
<keyword evidence="4 9" id="KW-1003">Cell membrane</keyword>
<dbReference type="RefSeq" id="WP_253509984.1">
    <property type="nucleotide sequence ID" value="NZ_CP112866.1"/>
</dbReference>
<keyword evidence="7 9" id="KW-1133">Transmembrane helix</keyword>
<proteinExistence type="inferred from homology"/>
<dbReference type="Pfam" id="PF26002">
    <property type="entry name" value="Beta-barrel_AprE"/>
    <property type="match status" value="1"/>
</dbReference>
<protein>
    <recommendedName>
        <fullName evidence="9">Membrane fusion protein (MFP) family protein</fullName>
    </recommendedName>
</protein>
<comment type="subcellular location">
    <subcellularLocation>
        <location evidence="1 9">Cell inner membrane</location>
        <topology evidence="1 9">Single-pass membrane protein</topology>
    </subcellularLocation>
</comment>
<evidence type="ECO:0000313" key="14">
    <source>
        <dbReference type="Proteomes" id="UP001164116"/>
    </source>
</evidence>
<comment type="similarity">
    <text evidence="2 9">Belongs to the membrane fusion protein (MFP) (TC 8.A.1) family.</text>
</comment>
<dbReference type="InterPro" id="IPR058781">
    <property type="entry name" value="HH_AprE-like"/>
</dbReference>
<accession>A0ABY6QHF1</accession>
<keyword evidence="6 9" id="KW-0812">Transmembrane</keyword>
<keyword evidence="8 9" id="KW-0472">Membrane</keyword>
<dbReference type="InterPro" id="IPR050739">
    <property type="entry name" value="MFP"/>
</dbReference>
<dbReference type="InterPro" id="IPR058982">
    <property type="entry name" value="Beta-barrel_AprE"/>
</dbReference>
<dbReference type="PANTHER" id="PTHR30386">
    <property type="entry name" value="MEMBRANE FUSION SUBUNIT OF EMRAB-TOLC MULTIDRUG EFFLUX PUMP"/>
    <property type="match status" value="1"/>
</dbReference>
<keyword evidence="14" id="KW-1185">Reference proteome</keyword>
<reference evidence="13" key="1">
    <citation type="submission" date="2022-11" db="EMBL/GenBank/DDBJ databases">
        <title>Taxonomic description of a new Pseudomonas species.</title>
        <authorList>
            <person name="Tambong J.T."/>
        </authorList>
    </citation>
    <scope>NUCLEOTIDE SEQUENCE</scope>
    <source>
        <strain evidence="13">S1Bt42</strain>
    </source>
</reference>
<feature type="coiled-coil region" evidence="10">
    <location>
        <begin position="254"/>
        <end position="303"/>
    </location>
</feature>
<dbReference type="InterPro" id="IPR006144">
    <property type="entry name" value="Secretion_HlyD_CS"/>
</dbReference>
<sequence length="458" mass="50880">MSLNSGSGRFKRGIFNYFKGTDSLDDQPLPEVEKALVDDAPRIVRLTIWGVIGFFVFLVLWAHFAIIDEVTKGEGKAIPSSRIQKIQNLEGGIVAQIYVHEGQIVEAGAPLVRLDDTRFASNVGETEADRVAMELRVERLSAEVDNRPLNISDNARKTAPNQASNEESLYLSRRQQLADEIGGLQQQLLQRQQELREFSSKQEQYRNSLGLLRQEIGMSEPLVQQGAISPVEVLRLKRSEVETRGMLDGTTLAIPRAQAAINEVQRKIDETRGKFRSEALAQLNEARTNLSKAQATSKGLEDRVSRTMVTSPVRGIVKQMLVNTVGGVIQPGSDIAEVVPLDDTLLVEARIRPQDIAFLHPGQEAVIKFTAYDYTIYGGLKGKLETIGADTVMDEEKKNTFYVIKLRTDRSHLGTDEKPLLIIPGMVASVDIITGKKSILSYLLKPIIKSRAEALHER</sequence>